<name>A0A858EEX2_9CAUD</name>
<sequence length="135" mass="15516">MWNGGNIMNKPDKNFFMKMIIVILSGLLVLFVINLASIYFGYSPHVVATYFMTGGFIAYIVINLYDRIVFQKGSPREEREKQERQKIASRQKALESVVTQRLGIPIEELDLEVLIQMEKDLVDKTAKGNKNEKTE</sequence>
<evidence type="ECO:0000313" key="3">
    <source>
        <dbReference type="Proteomes" id="UP000609966"/>
    </source>
</evidence>
<keyword evidence="1" id="KW-0812">Transmembrane</keyword>
<dbReference type="Proteomes" id="UP000609966">
    <property type="component" value="Segment"/>
</dbReference>
<gene>
    <name evidence="2" type="ORF">vBLivaVAfA18_082</name>
</gene>
<protein>
    <submittedName>
        <fullName evidence="2">Uncharacterized protein</fullName>
    </submittedName>
</protein>
<accession>A0A858EEX2</accession>
<proteinExistence type="predicted"/>
<evidence type="ECO:0000313" key="2">
    <source>
        <dbReference type="EMBL" id="QIG61006.1"/>
    </source>
</evidence>
<keyword evidence="1" id="KW-0472">Membrane</keyword>
<keyword evidence="1" id="KW-1133">Transmembrane helix</keyword>
<dbReference type="EMBL" id="MN939540">
    <property type="protein sequence ID" value="QIG61006.1"/>
    <property type="molecule type" value="Genomic_DNA"/>
</dbReference>
<feature type="transmembrane region" description="Helical" evidence="1">
    <location>
        <begin position="47"/>
        <end position="65"/>
    </location>
</feature>
<feature type="transmembrane region" description="Helical" evidence="1">
    <location>
        <begin position="20"/>
        <end position="41"/>
    </location>
</feature>
<evidence type="ECO:0000256" key="1">
    <source>
        <dbReference type="SAM" id="Phobius"/>
    </source>
</evidence>
<organism evidence="2 3">
    <name type="scientific">Listeria phage vB_Liva_VAfA18</name>
    <dbReference type="NCBI Taxonomy" id="2712945"/>
    <lineage>
        <taxon>Viruses</taxon>
        <taxon>Duplodnaviria</taxon>
        <taxon>Heunggongvirae</taxon>
        <taxon>Uroviricota</taxon>
        <taxon>Caudoviricetes</taxon>
        <taxon>Herelleviridae</taxon>
        <taxon>Jasinskavirinae</taxon>
        <taxon>Pecentumvirus</taxon>
        <taxon>Pecentumvirus list36</taxon>
    </lineage>
</organism>
<reference evidence="2" key="1">
    <citation type="submission" date="2020-01" db="EMBL/GenBank/DDBJ databases">
        <title>Comparative genomic and phylogenetic analyses of the P100virus genus of Listeria bacteriophages and report of two new members.</title>
        <authorList>
            <person name="Blanco Fernandez M.D."/>
            <person name="Barrios M.E."/>
            <person name="Mbayed V.A."/>
            <person name="Klumpp J."/>
        </authorList>
    </citation>
    <scope>NUCLEOTIDE SEQUENCE</scope>
</reference>